<dbReference type="PANTHER" id="PTHR23389">
    <property type="entry name" value="CHROMOSOME TRANSMISSION FIDELITY FACTOR 18"/>
    <property type="match status" value="1"/>
</dbReference>
<dbReference type="GO" id="GO:0003689">
    <property type="term" value="F:DNA clamp loader activity"/>
    <property type="evidence" value="ECO:0007669"/>
    <property type="project" value="InterPro"/>
</dbReference>
<accession>A0A922HZA4</accession>
<keyword evidence="5" id="KW-1185">Reference proteome</keyword>
<evidence type="ECO:0000256" key="2">
    <source>
        <dbReference type="SAM" id="MobiDB-lite"/>
    </source>
</evidence>
<dbReference type="Pfam" id="PF08519">
    <property type="entry name" value="RFC1"/>
    <property type="match status" value="1"/>
</dbReference>
<dbReference type="PANTHER" id="PTHR23389:SF6">
    <property type="entry name" value="REPLICATION FACTOR C SUBUNIT 1"/>
    <property type="match status" value="1"/>
</dbReference>
<dbReference type="Gene3D" id="1.20.272.10">
    <property type="match status" value="1"/>
</dbReference>
<evidence type="ECO:0000313" key="4">
    <source>
        <dbReference type="EMBL" id="KAH9512014.1"/>
    </source>
</evidence>
<dbReference type="GO" id="GO:0006260">
    <property type="term" value="P:DNA replication"/>
    <property type="evidence" value="ECO:0007669"/>
    <property type="project" value="UniProtKB-KW"/>
</dbReference>
<dbReference type="GO" id="GO:0003677">
    <property type="term" value="F:DNA binding"/>
    <property type="evidence" value="ECO:0007669"/>
    <property type="project" value="InterPro"/>
</dbReference>
<feature type="compositionally biased region" description="Basic and acidic residues" evidence="2">
    <location>
        <begin position="21"/>
        <end position="45"/>
    </location>
</feature>
<organism evidence="4 5">
    <name type="scientific">Dermatophagoides farinae</name>
    <name type="common">American house dust mite</name>
    <dbReference type="NCBI Taxonomy" id="6954"/>
    <lineage>
        <taxon>Eukaryota</taxon>
        <taxon>Metazoa</taxon>
        <taxon>Ecdysozoa</taxon>
        <taxon>Arthropoda</taxon>
        <taxon>Chelicerata</taxon>
        <taxon>Arachnida</taxon>
        <taxon>Acari</taxon>
        <taxon>Acariformes</taxon>
        <taxon>Sarcoptiformes</taxon>
        <taxon>Astigmata</taxon>
        <taxon>Psoroptidia</taxon>
        <taxon>Analgoidea</taxon>
        <taxon>Pyroglyphidae</taxon>
        <taxon>Dermatophagoidinae</taxon>
        <taxon>Dermatophagoides</taxon>
    </lineage>
</organism>
<dbReference type="AlphaFoldDB" id="A0A922HZA4"/>
<evidence type="ECO:0000313" key="5">
    <source>
        <dbReference type="Proteomes" id="UP000790347"/>
    </source>
</evidence>
<feature type="region of interest" description="Disordered" evidence="2">
    <location>
        <begin position="1"/>
        <end position="67"/>
    </location>
</feature>
<sequence length="333" mass="37504">MNSIKKRKHPIVDVTNDDDDDRGKDLIQSYKIREFKNGKKSAHEQHGKKKRNPIIMAISNSDEDEKKDHVIDTKISDSINEIKKGAKIRARKLAAGTVDIENDGRSTSKSPNFANLSSKQPSVGIQLKRLYKSIDAISELDLIEKEIINSPDQSCSLIPLQAIFSTVIPRAYSENGLGFPQFEGKKSTTNKNNRIAEELASHMKFSVNKSKQTIVMDYLEPIKKIIIGSLKNLDEESAITNVIDLLEQYSLTKEDMDLMFKFSLWAGEQDPMKTIDSKIKAALTRAFNKKDFVLPYALDNNYRNVTTKSSGKKGKGKKNKKNKNYLESSQDGS</sequence>
<reference evidence="4" key="1">
    <citation type="submission" date="2013-05" db="EMBL/GenBank/DDBJ databases">
        <authorList>
            <person name="Yim A.K.Y."/>
            <person name="Chan T.F."/>
            <person name="Ji K.M."/>
            <person name="Liu X.Y."/>
            <person name="Zhou J.W."/>
            <person name="Li R.Q."/>
            <person name="Yang K.Y."/>
            <person name="Li J."/>
            <person name="Li M."/>
            <person name="Law P.T.W."/>
            <person name="Wu Y.L."/>
            <person name="Cai Z.L."/>
            <person name="Qin H."/>
            <person name="Bao Y."/>
            <person name="Leung R.K.K."/>
            <person name="Ng P.K.S."/>
            <person name="Zou J."/>
            <person name="Zhong X.J."/>
            <person name="Ran P.X."/>
            <person name="Zhong N.S."/>
            <person name="Liu Z.G."/>
            <person name="Tsui S.K.W."/>
        </authorList>
    </citation>
    <scope>NUCLEOTIDE SEQUENCE</scope>
    <source>
        <strain evidence="4">Derf</strain>
        <tissue evidence="4">Whole organism</tissue>
    </source>
</reference>
<keyword evidence="1" id="KW-0235">DNA replication</keyword>
<dbReference type="GO" id="GO:0005524">
    <property type="term" value="F:ATP binding"/>
    <property type="evidence" value="ECO:0007669"/>
    <property type="project" value="InterPro"/>
</dbReference>
<evidence type="ECO:0000259" key="3">
    <source>
        <dbReference type="Pfam" id="PF08519"/>
    </source>
</evidence>
<gene>
    <name evidence="4" type="primary">RFC1_3</name>
    <name evidence="4" type="ORF">DERF_010430</name>
</gene>
<dbReference type="EMBL" id="ASGP02000004">
    <property type="protein sequence ID" value="KAH9512014.1"/>
    <property type="molecule type" value="Genomic_DNA"/>
</dbReference>
<dbReference type="SUPFAM" id="SSF48019">
    <property type="entry name" value="post-AAA+ oligomerization domain-like"/>
    <property type="match status" value="1"/>
</dbReference>
<comment type="caution">
    <text evidence="4">The sequence shown here is derived from an EMBL/GenBank/DDBJ whole genome shotgun (WGS) entry which is preliminary data.</text>
</comment>
<feature type="domain" description="DNA replication factor RFC1 C-terminal" evidence="3">
    <location>
        <begin position="137"/>
        <end position="289"/>
    </location>
</feature>
<dbReference type="InterPro" id="IPR013725">
    <property type="entry name" value="DNA_replication_fac_RFC1_C"/>
</dbReference>
<reference evidence="4" key="2">
    <citation type="journal article" date="2022" name="Res Sq">
        <title>Comparative Genomics Reveals Insights into the Divergent Evolution of Astigmatic Mites and Household Pest Adaptations.</title>
        <authorList>
            <person name="Xiong Q."/>
            <person name="Wan A.T.-Y."/>
            <person name="Liu X.-Y."/>
            <person name="Fung C.S.-H."/>
            <person name="Xiao X."/>
            <person name="Malainual N."/>
            <person name="Hou J."/>
            <person name="Wang L."/>
            <person name="Wang M."/>
            <person name="Yang K."/>
            <person name="Cui Y."/>
            <person name="Leung E."/>
            <person name="Nong W."/>
            <person name="Shin S.-K."/>
            <person name="Au S."/>
            <person name="Jeong K.Y."/>
            <person name="Chew F.T."/>
            <person name="Hui J."/>
            <person name="Leung T.F."/>
            <person name="Tungtrongchitr A."/>
            <person name="Zhong N."/>
            <person name="Liu Z."/>
            <person name="Tsui S."/>
        </authorList>
    </citation>
    <scope>NUCLEOTIDE SEQUENCE</scope>
    <source>
        <strain evidence="4">Derf</strain>
        <tissue evidence="4">Whole organism</tissue>
    </source>
</reference>
<dbReference type="GO" id="GO:0005663">
    <property type="term" value="C:DNA replication factor C complex"/>
    <property type="evidence" value="ECO:0007669"/>
    <property type="project" value="InterPro"/>
</dbReference>
<feature type="region of interest" description="Disordered" evidence="2">
    <location>
        <begin position="305"/>
        <end position="333"/>
    </location>
</feature>
<feature type="compositionally biased region" description="Basic residues" evidence="2">
    <location>
        <begin position="310"/>
        <end position="323"/>
    </location>
</feature>
<proteinExistence type="predicted"/>
<protein>
    <submittedName>
        <fullName evidence="4">Replication factor C subunit 1</fullName>
    </submittedName>
</protein>
<dbReference type="GO" id="GO:0005634">
    <property type="term" value="C:nucleus"/>
    <property type="evidence" value="ECO:0007669"/>
    <property type="project" value="TreeGrafter"/>
</dbReference>
<name>A0A922HZA4_DERFA</name>
<dbReference type="Proteomes" id="UP000790347">
    <property type="component" value="Unassembled WGS sequence"/>
</dbReference>
<dbReference type="InterPro" id="IPR008921">
    <property type="entry name" value="DNA_pol3_clamp-load_cplx_C"/>
</dbReference>
<evidence type="ECO:0000256" key="1">
    <source>
        <dbReference type="ARBA" id="ARBA00022705"/>
    </source>
</evidence>